<accession>A0ABW5PTZ4</accession>
<evidence type="ECO:0000313" key="2">
    <source>
        <dbReference type="Proteomes" id="UP001597458"/>
    </source>
</evidence>
<dbReference type="EMBL" id="JBHUMR010000015">
    <property type="protein sequence ID" value="MFD2618410.1"/>
    <property type="molecule type" value="Genomic_DNA"/>
</dbReference>
<keyword evidence="2" id="KW-1185">Reference proteome</keyword>
<dbReference type="Proteomes" id="UP001597458">
    <property type="component" value="Unassembled WGS sequence"/>
</dbReference>
<comment type="caution">
    <text evidence="1">The sequence shown here is derived from an EMBL/GenBank/DDBJ whole genome shotgun (WGS) entry which is preliminary data.</text>
</comment>
<sequence>MFQYSPEVKLLLVNFSDEKVEMLYNNNPYTWSMPLIGPRPPYYTNPRYVQTYPII</sequence>
<proteinExistence type="predicted"/>
<protein>
    <submittedName>
        <fullName evidence="1">Uncharacterized protein</fullName>
    </submittedName>
</protein>
<evidence type="ECO:0000313" key="1">
    <source>
        <dbReference type="EMBL" id="MFD2618410.1"/>
    </source>
</evidence>
<name>A0ABW5PTZ4_9BACI</name>
<gene>
    <name evidence="1" type="ORF">ACFSTF_13965</name>
</gene>
<reference evidence="2" key="1">
    <citation type="journal article" date="2019" name="Int. J. Syst. Evol. Microbiol.">
        <title>The Global Catalogue of Microorganisms (GCM) 10K type strain sequencing project: providing services to taxonomists for standard genome sequencing and annotation.</title>
        <authorList>
            <consortium name="The Broad Institute Genomics Platform"/>
            <consortium name="The Broad Institute Genome Sequencing Center for Infectious Disease"/>
            <person name="Wu L."/>
            <person name="Ma J."/>
        </authorList>
    </citation>
    <scope>NUCLEOTIDE SEQUENCE [LARGE SCALE GENOMIC DNA]</scope>
    <source>
        <strain evidence="2">TISTR 2241</strain>
    </source>
</reference>
<organism evidence="1 2">
    <name type="scientific">Terrilactibacillus laevilacticus</name>
    <dbReference type="NCBI Taxonomy" id="1380157"/>
    <lineage>
        <taxon>Bacteria</taxon>
        <taxon>Bacillati</taxon>
        <taxon>Bacillota</taxon>
        <taxon>Bacilli</taxon>
        <taxon>Bacillales</taxon>
        <taxon>Bacillaceae</taxon>
        <taxon>Terrilactibacillus</taxon>
    </lineage>
</organism>
<dbReference type="RefSeq" id="WP_181406463.1">
    <property type="nucleotide sequence ID" value="NZ_JBHUMR010000015.1"/>
</dbReference>